<dbReference type="AlphaFoldDB" id="A0ABD0KUH2"/>
<sequence>MEGVKCHLRTSKAALLLTPTATKLQEIQLNPDLQTPGCLQYPIPVSSGYSVQLNHKSVSVSFWGVQLAWMLVQYLRERYNLPLLSTIYDILRCVTYQLIVQVRVELALAGFSVACVFPAGSGKGG</sequence>
<evidence type="ECO:0000313" key="1">
    <source>
        <dbReference type="EMBL" id="KAK7490815.1"/>
    </source>
</evidence>
<comment type="caution">
    <text evidence="1">The sequence shown here is derived from an EMBL/GenBank/DDBJ whole genome shotgun (WGS) entry which is preliminary data.</text>
</comment>
<name>A0ABD0KUH2_9CAEN</name>
<protein>
    <submittedName>
        <fullName evidence="1">Uncharacterized protein</fullName>
    </submittedName>
</protein>
<proteinExistence type="predicted"/>
<dbReference type="Proteomes" id="UP001519460">
    <property type="component" value="Unassembled WGS sequence"/>
</dbReference>
<organism evidence="1 2">
    <name type="scientific">Batillaria attramentaria</name>
    <dbReference type="NCBI Taxonomy" id="370345"/>
    <lineage>
        <taxon>Eukaryota</taxon>
        <taxon>Metazoa</taxon>
        <taxon>Spiralia</taxon>
        <taxon>Lophotrochozoa</taxon>
        <taxon>Mollusca</taxon>
        <taxon>Gastropoda</taxon>
        <taxon>Caenogastropoda</taxon>
        <taxon>Sorbeoconcha</taxon>
        <taxon>Cerithioidea</taxon>
        <taxon>Batillariidae</taxon>
        <taxon>Batillaria</taxon>
    </lineage>
</organism>
<gene>
    <name evidence="1" type="ORF">BaRGS_00017871</name>
</gene>
<dbReference type="EMBL" id="JACVVK020000122">
    <property type="protein sequence ID" value="KAK7490815.1"/>
    <property type="molecule type" value="Genomic_DNA"/>
</dbReference>
<reference evidence="1 2" key="1">
    <citation type="journal article" date="2023" name="Sci. Data">
        <title>Genome assembly of the Korean intertidal mud-creeper Batillaria attramentaria.</title>
        <authorList>
            <person name="Patra A.K."/>
            <person name="Ho P.T."/>
            <person name="Jun S."/>
            <person name="Lee S.J."/>
            <person name="Kim Y."/>
            <person name="Won Y.J."/>
        </authorList>
    </citation>
    <scope>NUCLEOTIDE SEQUENCE [LARGE SCALE GENOMIC DNA]</scope>
    <source>
        <strain evidence="1">Wonlab-2016</strain>
    </source>
</reference>
<keyword evidence="2" id="KW-1185">Reference proteome</keyword>
<accession>A0ABD0KUH2</accession>
<evidence type="ECO:0000313" key="2">
    <source>
        <dbReference type="Proteomes" id="UP001519460"/>
    </source>
</evidence>